<name>A0ABS6G1R0_9FIRM</name>
<evidence type="ECO:0000259" key="2">
    <source>
        <dbReference type="Pfam" id="PF14317"/>
    </source>
</evidence>
<dbReference type="Pfam" id="PF14317">
    <property type="entry name" value="YcxB"/>
    <property type="match status" value="1"/>
</dbReference>
<sequence length="176" mass="20995">MKNDKLFTVKTSMGKEDYHKFLYIATFIRSKIIIPFTLLISALMSAFLVYNENQFNITKFFILWILLAVVAVLVVIFKVERKNKQRVKTDKTGVFNSQETLDFYEDFLIIKSTAFEGEAKIKYSQFYQVLESKDYFITYFNMNQASLIRKKDMDKETIESLRVLYQKNMSKKYRRI</sequence>
<comment type="caution">
    <text evidence="3">The sequence shown here is derived from an EMBL/GenBank/DDBJ whole genome shotgun (WGS) entry which is preliminary data.</text>
</comment>
<protein>
    <submittedName>
        <fullName evidence="3">YcxB family protein</fullName>
    </submittedName>
</protein>
<feature type="transmembrane region" description="Helical" evidence="1">
    <location>
        <begin position="61"/>
        <end position="79"/>
    </location>
</feature>
<accession>A0ABS6G1R0</accession>
<evidence type="ECO:0000313" key="3">
    <source>
        <dbReference type="EMBL" id="MBU5675315.1"/>
    </source>
</evidence>
<feature type="transmembrane region" description="Helical" evidence="1">
    <location>
        <begin position="21"/>
        <end position="49"/>
    </location>
</feature>
<keyword evidence="1" id="KW-1133">Transmembrane helix</keyword>
<evidence type="ECO:0000256" key="1">
    <source>
        <dbReference type="SAM" id="Phobius"/>
    </source>
</evidence>
<dbReference type="EMBL" id="JAHLQK010000001">
    <property type="protein sequence ID" value="MBU5675315.1"/>
    <property type="molecule type" value="Genomic_DNA"/>
</dbReference>
<dbReference type="InterPro" id="IPR025588">
    <property type="entry name" value="YcxB-like_C"/>
</dbReference>
<keyword evidence="1" id="KW-0472">Membrane</keyword>
<evidence type="ECO:0000313" key="4">
    <source>
        <dbReference type="Proteomes" id="UP000779508"/>
    </source>
</evidence>
<gene>
    <name evidence="3" type="ORF">KQI88_02660</name>
</gene>
<keyword evidence="1" id="KW-0812">Transmembrane</keyword>
<dbReference type="RefSeq" id="WP_216414807.1">
    <property type="nucleotide sequence ID" value="NZ_JAHLQK010000001.1"/>
</dbReference>
<dbReference type="Proteomes" id="UP000779508">
    <property type="component" value="Unassembled WGS sequence"/>
</dbReference>
<organism evidence="3 4">
    <name type="scientific">Alkaliphilus flagellatus</name>
    <dbReference type="NCBI Taxonomy" id="2841507"/>
    <lineage>
        <taxon>Bacteria</taxon>
        <taxon>Bacillati</taxon>
        <taxon>Bacillota</taxon>
        <taxon>Clostridia</taxon>
        <taxon>Peptostreptococcales</taxon>
        <taxon>Natronincolaceae</taxon>
        <taxon>Alkaliphilus</taxon>
    </lineage>
</organism>
<reference evidence="3 4" key="1">
    <citation type="submission" date="2021-06" db="EMBL/GenBank/DDBJ databases">
        <authorList>
            <person name="Sun Q."/>
            <person name="Li D."/>
        </authorList>
    </citation>
    <scope>NUCLEOTIDE SEQUENCE [LARGE SCALE GENOMIC DNA]</scope>
    <source>
        <strain evidence="3 4">MSJ-5</strain>
    </source>
</reference>
<feature type="domain" description="YcxB-like C-terminal" evidence="2">
    <location>
        <begin position="103"/>
        <end position="162"/>
    </location>
</feature>
<keyword evidence="4" id="KW-1185">Reference proteome</keyword>
<proteinExistence type="predicted"/>